<dbReference type="InterPro" id="IPR036291">
    <property type="entry name" value="NAD(P)-bd_dom_sf"/>
</dbReference>
<sequence>MSLRGAVRAAVIGGAGQMGRRIGAELVLCGCEVTMYDRSKEQLTEAFGIMKAEVDMLHRRGLISADDVDKVQTCITLSDDIEDAVKDADLIVEAVIENLDIKRDVISKASLACPPHAIVTTNTMTCSVTKVAEAAAHPENVVGLRFLYPVYMIEDVEITLALQTDVQAAERIKTMAISMGKKCFFKNPGSETFHRIDPSMYETLQRVVAMGHTFQPSKNE</sequence>
<proteinExistence type="predicted"/>
<dbReference type="Proteomes" id="UP000007799">
    <property type="component" value="Unassembled WGS sequence"/>
</dbReference>
<evidence type="ECO:0000313" key="3">
    <source>
        <dbReference type="Proteomes" id="UP000007799"/>
    </source>
</evidence>
<reference evidence="2" key="1">
    <citation type="submission" date="2009-08" db="EMBL/GenBank/DDBJ databases">
        <title>Annotation of Salpingoeca rosetta.</title>
        <authorList>
            <consortium name="The Broad Institute Genome Sequencing Platform"/>
            <person name="Russ C."/>
            <person name="Cuomo C."/>
            <person name="Burger G."/>
            <person name="Gray M.W."/>
            <person name="Holland P.W.H."/>
            <person name="King N."/>
            <person name="Lang F.B.F."/>
            <person name="Roger A.J."/>
            <person name="Ruiz-Trillo I."/>
            <person name="Young S.K."/>
            <person name="Zeng Q."/>
            <person name="Gargeya S."/>
            <person name="Alvarado L."/>
            <person name="Berlin A."/>
            <person name="Chapman S.B."/>
            <person name="Chen Z."/>
            <person name="Freedman E."/>
            <person name="Gellesch M."/>
            <person name="Goldberg J."/>
            <person name="Griggs A."/>
            <person name="Gujja S."/>
            <person name="Heilman E."/>
            <person name="Heiman D."/>
            <person name="Howarth C."/>
            <person name="Mehta T."/>
            <person name="Neiman D."/>
            <person name="Pearson M."/>
            <person name="Roberts A."/>
            <person name="Saif S."/>
            <person name="Shea T."/>
            <person name="Shenoy N."/>
            <person name="Sisk P."/>
            <person name="Stolte C."/>
            <person name="Sykes S."/>
            <person name="White J."/>
            <person name="Yandava C."/>
            <person name="Haas B."/>
            <person name="Nusbaum C."/>
            <person name="Birren B."/>
        </authorList>
    </citation>
    <scope>NUCLEOTIDE SEQUENCE [LARGE SCALE GENOMIC DNA]</scope>
    <source>
        <strain evidence="2">ATCC 50818</strain>
    </source>
</reference>
<evidence type="ECO:0000259" key="1">
    <source>
        <dbReference type="Pfam" id="PF02737"/>
    </source>
</evidence>
<dbReference type="Pfam" id="PF02737">
    <property type="entry name" value="3HCDH_N"/>
    <property type="match status" value="1"/>
</dbReference>
<name>F2U0V2_SALR5</name>
<dbReference type="Gene3D" id="3.40.50.720">
    <property type="entry name" value="NAD(P)-binding Rossmann-like Domain"/>
    <property type="match status" value="1"/>
</dbReference>
<dbReference type="InParanoid" id="F2U0V2"/>
<dbReference type="RefSeq" id="XP_004997087.1">
    <property type="nucleotide sequence ID" value="XM_004997030.1"/>
</dbReference>
<keyword evidence="3" id="KW-1185">Reference proteome</keyword>
<dbReference type="PANTHER" id="PTHR48075:SF5">
    <property type="entry name" value="3-HYDROXYBUTYRYL-COA DEHYDROGENASE"/>
    <property type="match status" value="1"/>
</dbReference>
<protein>
    <recommendedName>
        <fullName evidence="1">3-hydroxyacyl-CoA dehydrogenase NAD binding domain-containing protein</fullName>
    </recommendedName>
</protein>
<accession>F2U0V2</accession>
<organism evidence="3">
    <name type="scientific">Salpingoeca rosetta (strain ATCC 50818 / BSB-021)</name>
    <dbReference type="NCBI Taxonomy" id="946362"/>
    <lineage>
        <taxon>Eukaryota</taxon>
        <taxon>Choanoflagellata</taxon>
        <taxon>Craspedida</taxon>
        <taxon>Salpingoecidae</taxon>
        <taxon>Salpingoeca</taxon>
    </lineage>
</organism>
<gene>
    <name evidence="2" type="ORF">PTSG_01117</name>
</gene>
<dbReference type="GeneID" id="16077682"/>
<dbReference type="PANTHER" id="PTHR48075">
    <property type="entry name" value="3-HYDROXYACYL-COA DEHYDROGENASE FAMILY PROTEIN"/>
    <property type="match status" value="1"/>
</dbReference>
<dbReference type="InterPro" id="IPR006176">
    <property type="entry name" value="3-OHacyl-CoA_DH_NAD-bd"/>
</dbReference>
<dbReference type="GO" id="GO:0016491">
    <property type="term" value="F:oxidoreductase activity"/>
    <property type="evidence" value="ECO:0007669"/>
    <property type="project" value="TreeGrafter"/>
</dbReference>
<dbReference type="GO" id="GO:0070403">
    <property type="term" value="F:NAD+ binding"/>
    <property type="evidence" value="ECO:0007669"/>
    <property type="project" value="InterPro"/>
</dbReference>
<feature type="domain" description="3-hydroxyacyl-CoA dehydrogenase NAD binding" evidence="1">
    <location>
        <begin position="10"/>
        <end position="182"/>
    </location>
</feature>
<dbReference type="OMA" id="CPATTIY"/>
<dbReference type="eggNOG" id="KOG1683">
    <property type="taxonomic scope" value="Eukaryota"/>
</dbReference>
<evidence type="ECO:0000313" key="2">
    <source>
        <dbReference type="EMBL" id="EGD80526.1"/>
    </source>
</evidence>
<dbReference type="KEGG" id="sre:PTSG_01117"/>
<dbReference type="EMBL" id="GL832958">
    <property type="protein sequence ID" value="EGD80526.1"/>
    <property type="molecule type" value="Genomic_DNA"/>
</dbReference>
<dbReference type="AlphaFoldDB" id="F2U0V2"/>
<dbReference type="SUPFAM" id="SSF51735">
    <property type="entry name" value="NAD(P)-binding Rossmann-fold domains"/>
    <property type="match status" value="1"/>
</dbReference>
<dbReference type="GO" id="GO:0006631">
    <property type="term" value="P:fatty acid metabolic process"/>
    <property type="evidence" value="ECO:0007669"/>
    <property type="project" value="InterPro"/>
</dbReference>
<dbReference type="STRING" id="946362.F2U0V2"/>
<dbReference type="OrthoDB" id="2021159at2759"/>